<evidence type="ECO:0000313" key="1">
    <source>
        <dbReference type="EMBL" id="HFI92567.1"/>
    </source>
</evidence>
<organism evidence="1">
    <name type="scientific">Ignavibacterium album</name>
    <dbReference type="NCBI Taxonomy" id="591197"/>
    <lineage>
        <taxon>Bacteria</taxon>
        <taxon>Pseudomonadati</taxon>
        <taxon>Ignavibacteriota</taxon>
        <taxon>Ignavibacteria</taxon>
        <taxon>Ignavibacteriales</taxon>
        <taxon>Ignavibacteriaceae</taxon>
        <taxon>Ignavibacterium</taxon>
    </lineage>
</organism>
<dbReference type="AlphaFoldDB" id="A0A7V3E8M4"/>
<protein>
    <submittedName>
        <fullName evidence="1">Uncharacterized protein</fullName>
    </submittedName>
</protein>
<sequence length="304" mass="35955">MERKKRKFTFNEFFFEATSFISKANDIKKPKMIDYDAILSFLLSAIGIEKILKGILYDINPIFVLKNPNFDVSSKAFYVNQFITQKNIPDLANYETISFSTAIQRAKLFSKTVSSNISLLKKIADTRNVIAHNISADVDRRFIRSFLLSEFKILINDFSKELKFRKDQFFTPLPWEIQKYSEEKEELEKSIKEVMTAKIKEHKIIWEKRKSDKSFFEEKMKLTLKSEKIGESITISCPSCNNLSLLYYKPDVEYSDRQFWVTGFYVTELECFFCDFNVWEYSEIDYLRLNDHLSNLFKDSFSNN</sequence>
<comment type="caution">
    <text evidence="1">The sequence shown here is derived from an EMBL/GenBank/DDBJ whole genome shotgun (WGS) entry which is preliminary data.</text>
</comment>
<name>A0A7V3E8M4_9BACT</name>
<proteinExistence type="predicted"/>
<gene>
    <name evidence="1" type="ORF">ENS31_13700</name>
</gene>
<dbReference type="EMBL" id="DSUJ01000011">
    <property type="protein sequence ID" value="HFI92567.1"/>
    <property type="molecule type" value="Genomic_DNA"/>
</dbReference>
<reference evidence="1" key="1">
    <citation type="journal article" date="2020" name="mSystems">
        <title>Genome- and Community-Level Interaction Insights into Carbon Utilization and Element Cycling Functions of Hydrothermarchaeota in Hydrothermal Sediment.</title>
        <authorList>
            <person name="Zhou Z."/>
            <person name="Liu Y."/>
            <person name="Xu W."/>
            <person name="Pan J."/>
            <person name="Luo Z.H."/>
            <person name="Li M."/>
        </authorList>
    </citation>
    <scope>NUCLEOTIDE SEQUENCE [LARGE SCALE GENOMIC DNA]</scope>
    <source>
        <strain evidence="1">SpSt-479</strain>
    </source>
</reference>
<accession>A0A7V3E8M4</accession>